<feature type="region of interest" description="Disordered" evidence="1">
    <location>
        <begin position="609"/>
        <end position="638"/>
    </location>
</feature>
<evidence type="ECO:0000313" key="2">
    <source>
        <dbReference type="EMBL" id="CAH2100552.1"/>
    </source>
</evidence>
<keyword evidence="3" id="KW-1185">Reference proteome</keyword>
<gene>
    <name evidence="2" type="ORF">EEDITHA_LOCUS15403</name>
</gene>
<dbReference type="Proteomes" id="UP001153954">
    <property type="component" value="Unassembled WGS sequence"/>
</dbReference>
<protein>
    <submittedName>
        <fullName evidence="2">Uncharacterized protein</fullName>
    </submittedName>
</protein>
<accession>A0AAU9URQ2</accession>
<proteinExistence type="predicted"/>
<feature type="compositionally biased region" description="Polar residues" evidence="1">
    <location>
        <begin position="425"/>
        <end position="440"/>
    </location>
</feature>
<name>A0AAU9URQ2_EUPED</name>
<feature type="region of interest" description="Disordered" evidence="1">
    <location>
        <begin position="410"/>
        <end position="449"/>
    </location>
</feature>
<sequence>MLKLRLSKLKQLCASVLLPRLLLKNLKYPRELTYSRALEQLSKARKSTNSGEKNEGNEKQMRIIEKCFSENVPQTESKGPKKNESNYENVITPEYYKVTKCDKCNYIISKIFNDENVAMKDSNVMQPKLQATTSKIEDEKLTQKVEIVDETPHVEAHPPKIEGFNVTPKVLGHESSTFEMSKKNYENTNDNEKQINLDKLAKRCMGAPVDEIDKIITQELKNVSQDNSHIKLDMDLVRNQCVYQCPEMNTTKFDKILPSHLDSVPLLVLDRSVIVTNDYKDCSLIRDYPTIVLTADIDEQPLDIPVPLSPYDKPAIPFYEYINKENITPDDGSKIETAAATETVEEAEIIINEDTLQKDAIPPHPSLEEETLHPKPNINQFTESRTSQSRNCIKGSFLNFFNNERVFTSNPDQPMDWDMAGQPYQAPQQNDDTPNSSISSAYLPGGNRRTLDLPVNTAISANQNPEEYYNMSLPEEFVPENQSTPVQRIFAECPVTQNIFYSALPQIELEENLKRTEGISDITSSHKDPLSHMMIEPEVKQEVCISNKAANEANLEESVEKKDSISCSETLPLSLLLKKIREQNRLEYCRNLIAKTQIELEGTKKFSCPPPLDKSKPKNSVKPCQPKPKPKCKPSPEPCPSACPTKKDPCAKFLPVFLSTIYRYCTTYEDLTPRESPNYNKGNIKLNSVHLITGDIVKRIQEMGERLKFIDIKNVNDKNVIMYARDFEPWIPIPSWPISKKENPKPFVCPKEGCKLPAARTNKSCKEKQCDGMSKKSFASQVFSSSITYNLYNV</sequence>
<evidence type="ECO:0000256" key="1">
    <source>
        <dbReference type="SAM" id="MobiDB-lite"/>
    </source>
</evidence>
<evidence type="ECO:0000313" key="3">
    <source>
        <dbReference type="Proteomes" id="UP001153954"/>
    </source>
</evidence>
<dbReference type="EMBL" id="CAKOGL010000023">
    <property type="protein sequence ID" value="CAH2100552.1"/>
    <property type="molecule type" value="Genomic_DNA"/>
</dbReference>
<comment type="caution">
    <text evidence="2">The sequence shown here is derived from an EMBL/GenBank/DDBJ whole genome shotgun (WGS) entry which is preliminary data.</text>
</comment>
<dbReference type="AlphaFoldDB" id="A0AAU9URQ2"/>
<reference evidence="2" key="1">
    <citation type="submission" date="2022-03" db="EMBL/GenBank/DDBJ databases">
        <authorList>
            <person name="Tunstrom K."/>
        </authorList>
    </citation>
    <scope>NUCLEOTIDE SEQUENCE</scope>
</reference>
<organism evidence="2 3">
    <name type="scientific">Euphydryas editha</name>
    <name type="common">Edith's checkerspot</name>
    <dbReference type="NCBI Taxonomy" id="104508"/>
    <lineage>
        <taxon>Eukaryota</taxon>
        <taxon>Metazoa</taxon>
        <taxon>Ecdysozoa</taxon>
        <taxon>Arthropoda</taxon>
        <taxon>Hexapoda</taxon>
        <taxon>Insecta</taxon>
        <taxon>Pterygota</taxon>
        <taxon>Neoptera</taxon>
        <taxon>Endopterygota</taxon>
        <taxon>Lepidoptera</taxon>
        <taxon>Glossata</taxon>
        <taxon>Ditrysia</taxon>
        <taxon>Papilionoidea</taxon>
        <taxon>Nymphalidae</taxon>
        <taxon>Nymphalinae</taxon>
        <taxon>Euphydryas</taxon>
    </lineage>
</organism>